<feature type="non-terminal residue" evidence="1">
    <location>
        <position position="76"/>
    </location>
</feature>
<sequence length="76" mass="8765">MIQIEDFGSKCFRGIGHHFWGHSIRQIHRQKGKAQLVSVEYTPISDPSQDLEEKALLRSDLDQVKAALANIKEEYR</sequence>
<proteinExistence type="predicted"/>
<gene>
    <name evidence="1" type="ORF">LCGC14_1778080</name>
</gene>
<accession>A0A0F9GW57</accession>
<reference evidence="1" key="1">
    <citation type="journal article" date="2015" name="Nature">
        <title>Complex archaea that bridge the gap between prokaryotes and eukaryotes.</title>
        <authorList>
            <person name="Spang A."/>
            <person name="Saw J.H."/>
            <person name="Jorgensen S.L."/>
            <person name="Zaremba-Niedzwiedzka K."/>
            <person name="Martijn J."/>
            <person name="Lind A.E."/>
            <person name="van Eijk R."/>
            <person name="Schleper C."/>
            <person name="Guy L."/>
            <person name="Ettema T.J."/>
        </authorList>
    </citation>
    <scope>NUCLEOTIDE SEQUENCE</scope>
</reference>
<comment type="caution">
    <text evidence="1">The sequence shown here is derived from an EMBL/GenBank/DDBJ whole genome shotgun (WGS) entry which is preliminary data.</text>
</comment>
<organism evidence="1">
    <name type="scientific">marine sediment metagenome</name>
    <dbReference type="NCBI Taxonomy" id="412755"/>
    <lineage>
        <taxon>unclassified sequences</taxon>
        <taxon>metagenomes</taxon>
        <taxon>ecological metagenomes</taxon>
    </lineage>
</organism>
<dbReference type="EMBL" id="LAZR01016770">
    <property type="protein sequence ID" value="KKM03075.1"/>
    <property type="molecule type" value="Genomic_DNA"/>
</dbReference>
<dbReference type="AlphaFoldDB" id="A0A0F9GW57"/>
<evidence type="ECO:0000313" key="1">
    <source>
        <dbReference type="EMBL" id="KKM03075.1"/>
    </source>
</evidence>
<name>A0A0F9GW57_9ZZZZ</name>
<protein>
    <submittedName>
        <fullName evidence="1">Uncharacterized protein</fullName>
    </submittedName>
</protein>